<dbReference type="InterPro" id="IPR001792">
    <property type="entry name" value="Acylphosphatase-like_dom"/>
</dbReference>
<dbReference type="AlphaFoldDB" id="A0A220UFW4"/>
<feature type="region of interest" description="Disordered" evidence="7">
    <location>
        <begin position="1"/>
        <end position="86"/>
    </location>
</feature>
<comment type="similarity">
    <text evidence="1 6">Belongs to the acylphosphatase family.</text>
</comment>
<dbReference type="EMBL" id="CP022316">
    <property type="protein sequence ID" value="ASK67037.1"/>
    <property type="molecule type" value="Genomic_DNA"/>
</dbReference>
<dbReference type="Proteomes" id="UP000198398">
    <property type="component" value="Chromosome"/>
</dbReference>
<dbReference type="SUPFAM" id="SSF54975">
    <property type="entry name" value="Acylphosphatase/BLUF domain-like"/>
    <property type="match status" value="1"/>
</dbReference>
<protein>
    <recommendedName>
        <fullName evidence="3 5">acylphosphatase</fullName>
        <ecNumber evidence="2 5">3.6.1.7</ecNumber>
    </recommendedName>
</protein>
<evidence type="ECO:0000256" key="4">
    <source>
        <dbReference type="ARBA" id="ARBA00047645"/>
    </source>
</evidence>
<keyword evidence="10" id="KW-1185">Reference proteome</keyword>
<evidence type="ECO:0000313" key="9">
    <source>
        <dbReference type="EMBL" id="ASK67037.1"/>
    </source>
</evidence>
<dbReference type="GO" id="GO:0003998">
    <property type="term" value="F:acylphosphatase activity"/>
    <property type="evidence" value="ECO:0007669"/>
    <property type="project" value="UniProtKB-EC"/>
</dbReference>
<keyword evidence="5" id="KW-0378">Hydrolase</keyword>
<gene>
    <name evidence="9" type="ORF">CFK39_03470</name>
</gene>
<dbReference type="EC" id="3.6.1.7" evidence="2 5"/>
<feature type="compositionally biased region" description="Basic and acidic residues" evidence="7">
    <location>
        <begin position="29"/>
        <end position="52"/>
    </location>
</feature>
<organism evidence="9 10">
    <name type="scientific">Brachybacterium avium</name>
    <dbReference type="NCBI Taxonomy" id="2017485"/>
    <lineage>
        <taxon>Bacteria</taxon>
        <taxon>Bacillati</taxon>
        <taxon>Actinomycetota</taxon>
        <taxon>Actinomycetes</taxon>
        <taxon>Micrococcales</taxon>
        <taxon>Dermabacteraceae</taxon>
        <taxon>Brachybacterium</taxon>
    </lineage>
</organism>
<sequence>MPDVPRVGVRPEVGGEPEGTLIPASSARAHADAQRRDASEQGYDRSTREDRGGATISRGRRAGRGPASGYRERGASVSEDVQDGAERVRRIVRVRGRVQGVGFRMDAAAEASRLGVGGTVRNLLDGSVEAALEGSPEAVEAMIDQLRRGPSSARVDGIDVRREDPRGVTAFRITG</sequence>
<dbReference type="InterPro" id="IPR036046">
    <property type="entry name" value="Acylphosphatase-like_dom_sf"/>
</dbReference>
<evidence type="ECO:0000256" key="1">
    <source>
        <dbReference type="ARBA" id="ARBA00005614"/>
    </source>
</evidence>
<dbReference type="OrthoDB" id="3182027at2"/>
<feature type="active site" evidence="5">
    <location>
        <position position="122"/>
    </location>
</feature>
<accession>A0A220UFW4</accession>
<dbReference type="Pfam" id="PF00708">
    <property type="entry name" value="Acylphosphatase"/>
    <property type="match status" value="1"/>
</dbReference>
<dbReference type="PANTHER" id="PTHR47268:SF4">
    <property type="entry name" value="ACYLPHOSPHATASE"/>
    <property type="match status" value="1"/>
</dbReference>
<name>A0A220UFW4_9MICO</name>
<evidence type="ECO:0000256" key="5">
    <source>
        <dbReference type="PROSITE-ProRule" id="PRU00520"/>
    </source>
</evidence>
<evidence type="ECO:0000313" key="10">
    <source>
        <dbReference type="Proteomes" id="UP000198398"/>
    </source>
</evidence>
<dbReference type="PANTHER" id="PTHR47268">
    <property type="entry name" value="ACYLPHOSPHATASE"/>
    <property type="match status" value="1"/>
</dbReference>
<evidence type="ECO:0000256" key="2">
    <source>
        <dbReference type="ARBA" id="ARBA00012150"/>
    </source>
</evidence>
<feature type="active site" evidence="5">
    <location>
        <position position="104"/>
    </location>
</feature>
<dbReference type="PROSITE" id="PS51160">
    <property type="entry name" value="ACYLPHOSPHATASE_3"/>
    <property type="match status" value="1"/>
</dbReference>
<dbReference type="Gene3D" id="3.30.70.100">
    <property type="match status" value="1"/>
</dbReference>
<dbReference type="InterPro" id="IPR020456">
    <property type="entry name" value="Acylphosphatase"/>
</dbReference>
<evidence type="ECO:0000256" key="7">
    <source>
        <dbReference type="SAM" id="MobiDB-lite"/>
    </source>
</evidence>
<dbReference type="PROSITE" id="PS00150">
    <property type="entry name" value="ACYLPHOSPHATASE_1"/>
    <property type="match status" value="1"/>
</dbReference>
<proteinExistence type="inferred from homology"/>
<feature type="domain" description="Acylphosphatase-like" evidence="8">
    <location>
        <begin position="89"/>
        <end position="175"/>
    </location>
</feature>
<dbReference type="InterPro" id="IPR017968">
    <property type="entry name" value="Acylphosphatase_CS"/>
</dbReference>
<evidence type="ECO:0000256" key="6">
    <source>
        <dbReference type="RuleBase" id="RU004168"/>
    </source>
</evidence>
<comment type="catalytic activity">
    <reaction evidence="4 5">
        <text>an acyl phosphate + H2O = a carboxylate + phosphate + H(+)</text>
        <dbReference type="Rhea" id="RHEA:14965"/>
        <dbReference type="ChEBI" id="CHEBI:15377"/>
        <dbReference type="ChEBI" id="CHEBI:15378"/>
        <dbReference type="ChEBI" id="CHEBI:29067"/>
        <dbReference type="ChEBI" id="CHEBI:43474"/>
        <dbReference type="ChEBI" id="CHEBI:59918"/>
        <dbReference type="EC" id="3.6.1.7"/>
    </reaction>
</comment>
<dbReference type="KEGG" id="brv:CFK39_03470"/>
<reference evidence="10" key="1">
    <citation type="submission" date="2017-07" db="EMBL/GenBank/DDBJ databases">
        <title>Brachybacterium sp. VR2415.</title>
        <authorList>
            <person name="Tak E.J."/>
            <person name="Bae J.-W."/>
        </authorList>
    </citation>
    <scope>NUCLEOTIDE SEQUENCE [LARGE SCALE GENOMIC DNA]</scope>
    <source>
        <strain evidence="10">VR2415</strain>
    </source>
</reference>
<feature type="compositionally biased region" description="Low complexity" evidence="7">
    <location>
        <begin position="1"/>
        <end position="14"/>
    </location>
</feature>
<evidence type="ECO:0000256" key="3">
    <source>
        <dbReference type="ARBA" id="ARBA00015991"/>
    </source>
</evidence>
<evidence type="ECO:0000259" key="8">
    <source>
        <dbReference type="PROSITE" id="PS51160"/>
    </source>
</evidence>